<feature type="compositionally biased region" description="Basic and acidic residues" evidence="10">
    <location>
        <begin position="4904"/>
        <end position="4916"/>
    </location>
</feature>
<dbReference type="PROSITE" id="PS50234">
    <property type="entry name" value="VWFA"/>
    <property type="match status" value="1"/>
</dbReference>
<keyword evidence="13" id="KW-1185">Reference proteome</keyword>
<dbReference type="Proteomes" id="UP001307889">
    <property type="component" value="Chromosome 12"/>
</dbReference>
<dbReference type="InterPro" id="IPR040848">
    <property type="entry name" value="AAA_lid_7"/>
</dbReference>
<dbReference type="Pfam" id="PF17867">
    <property type="entry name" value="AAA_lid_7"/>
    <property type="match status" value="3"/>
</dbReference>
<dbReference type="EMBL" id="AP028920">
    <property type="protein sequence ID" value="BET00740.1"/>
    <property type="molecule type" value="Genomic_DNA"/>
</dbReference>
<feature type="compositionally biased region" description="Acidic residues" evidence="10">
    <location>
        <begin position="4952"/>
        <end position="4962"/>
    </location>
</feature>
<feature type="compositionally biased region" description="Acidic residues" evidence="10">
    <location>
        <begin position="4445"/>
        <end position="4454"/>
    </location>
</feature>
<keyword evidence="5 9" id="KW-0547">Nucleotide-binding</keyword>
<feature type="compositionally biased region" description="Acidic residues" evidence="10">
    <location>
        <begin position="4643"/>
        <end position="4673"/>
    </location>
</feature>
<feature type="compositionally biased region" description="Basic and acidic residues" evidence="10">
    <location>
        <begin position="4674"/>
        <end position="4685"/>
    </location>
</feature>
<dbReference type="Pfam" id="PF00092">
    <property type="entry name" value="VWA"/>
    <property type="match status" value="1"/>
</dbReference>
<dbReference type="SUPFAM" id="SSF52540">
    <property type="entry name" value="P-loop containing nucleoside triphosphate hydrolases"/>
    <property type="match status" value="6"/>
</dbReference>
<dbReference type="InterPro" id="IPR011704">
    <property type="entry name" value="ATPase_dyneun-rel_AAA"/>
</dbReference>
<feature type="compositionally biased region" description="Acidic residues" evidence="10">
    <location>
        <begin position="4884"/>
        <end position="4903"/>
    </location>
</feature>
<dbReference type="InterPro" id="IPR027417">
    <property type="entry name" value="P-loop_NTPase"/>
</dbReference>
<dbReference type="InterPro" id="IPR003593">
    <property type="entry name" value="AAA+_ATPase"/>
</dbReference>
<feature type="compositionally biased region" description="Basic and acidic residues" evidence="10">
    <location>
        <begin position="4483"/>
        <end position="4508"/>
    </location>
</feature>
<comment type="similarity">
    <text evidence="3 9">Belongs to the midasin family.</text>
</comment>
<feature type="compositionally biased region" description="Basic and acidic residues" evidence="10">
    <location>
        <begin position="4776"/>
        <end position="4807"/>
    </location>
</feature>
<feature type="compositionally biased region" description="Acidic residues" evidence="10">
    <location>
        <begin position="4526"/>
        <end position="4541"/>
    </location>
</feature>
<evidence type="ECO:0000256" key="8">
    <source>
        <dbReference type="ARBA" id="ARBA00023242"/>
    </source>
</evidence>
<evidence type="ECO:0000256" key="9">
    <source>
        <dbReference type="PIRNR" id="PIRNR010340"/>
    </source>
</evidence>
<dbReference type="InterPro" id="IPR041190">
    <property type="entry name" value="Midasin_AAA_lid_5"/>
</dbReference>
<feature type="region of interest" description="Disordered" evidence="10">
    <location>
        <begin position="4442"/>
        <end position="4991"/>
    </location>
</feature>
<dbReference type="PANTHER" id="PTHR48103">
    <property type="entry name" value="MIDASIN-RELATED"/>
    <property type="match status" value="1"/>
</dbReference>
<reference evidence="12 13" key="1">
    <citation type="submission" date="2023-09" db="EMBL/GenBank/DDBJ databases">
        <title>Nesidiocoris tenuis whole genome shotgun sequence.</title>
        <authorList>
            <person name="Shibata T."/>
            <person name="Shimoda M."/>
            <person name="Kobayashi T."/>
            <person name="Uehara T."/>
        </authorList>
    </citation>
    <scope>NUCLEOTIDE SEQUENCE [LARGE SCALE GENOMIC DNA]</scope>
    <source>
        <strain evidence="12 13">Japan</strain>
    </source>
</reference>
<evidence type="ECO:0000256" key="4">
    <source>
        <dbReference type="ARBA" id="ARBA00017143"/>
    </source>
</evidence>
<dbReference type="SMART" id="SM00382">
    <property type="entry name" value="AAA"/>
    <property type="match status" value="5"/>
</dbReference>
<feature type="compositionally biased region" description="Acidic residues" evidence="10">
    <location>
        <begin position="4686"/>
        <end position="4700"/>
    </location>
</feature>
<feature type="compositionally biased region" description="Basic and acidic residues" evidence="10">
    <location>
        <begin position="4965"/>
        <end position="4991"/>
    </location>
</feature>
<gene>
    <name evidence="12" type="ORF">NTJ_13556</name>
</gene>
<dbReference type="Pfam" id="PF07728">
    <property type="entry name" value="AAA_5"/>
    <property type="match status" value="7"/>
</dbReference>
<keyword evidence="6 9" id="KW-0067">ATP-binding</keyword>
<name>A0ABN7BAT8_9HEMI</name>
<feature type="compositionally biased region" description="Basic and acidic residues" evidence="10">
    <location>
        <begin position="4542"/>
        <end position="4559"/>
    </location>
</feature>
<feature type="domain" description="VWFA" evidence="11">
    <location>
        <begin position="5140"/>
        <end position="5335"/>
    </location>
</feature>
<feature type="compositionally biased region" description="Acidic residues" evidence="10">
    <location>
        <begin position="4617"/>
        <end position="4629"/>
    </location>
</feature>
<sequence length="5346" mass="601510">MGTSEEFARLFFGFRKLQKSELFDVLEAHVTEFCSYEKKDWNEKRFYRAIHVLSDLLITLPQCVDVILDCFLHVCTRLVSTVLEKDVPDHQTRYILLAKLFSKQTCHIRSYLKYFAEEKPPWVPSNLESSKHSKKRKLAARQPTELEVVECCWNLLKADFQTFSTKWCWASFIGKFTTAADQQVVWVACQCTAKILCMDEVAKNEFMSKLLPAFKVDEYQLHYERLHSLQTTVNFPSESDCDNASSSDAASKAVDCAKRSFTDVSGVLLPIFNKDFVNCGNLIPVKSTQSNLRKLAIGVSTGKAIGLIGPVGSGKSALVDHLAHLTGRRPEIELLKIQLGEETDSKLLLGTYKCTDIPGEFVWESGVLTKAVMEGHWLLIEDIESAANDVAAVLANLLEHGSINVPGYRDNVRASPGFHLFMTHRSLAGRQGHHRKLTVSTELLEKHWMPVNVEPLTTDELVEIVQTKFTPLKTIATRMVSVYLLFSMGEHTGAQSSSRQPGQRLTSTRDLLKWCARAEIGFEVTSQESALKVLQDAIDIFCCSYSDLAFRCKIAGAVAACLGIIKTKAEYFCNLYKPSIALTSKSCVAGRVNMDRLESDEPVSLSCLTSELKFALTRESCCLLERLAICLTLNEPVLLVGETGTGKTTTIQLLAKHTRHQLVVINMNQQSDSSDLLGGFKPVDVRQTIQPLREEFESLFRSLFNVQTNQKFLENISVCVSKRMWNTLLKMMSQSQKAAVKRLTVEEVKSPVELTRWRQLGVKIDRLIAQMATNQSAMAFSFIEGSLVKALKEGQWVLLDEINLACAETLQCLSGLLEGSTGSVSLLERGDSVKISRHPNFRLLAAMNPATDFGKKDLPASIRNRFTEFFVSEHSDKNDLCLVVNCYLPDLPHQKVESVVKFYLLVRKKAAEVLVDSTGHKPLYSLRTLCRGLVVAAENKCGNMNRSLYEGLCLSFLTQLNASSHVLVKDMIAAIVLDADTRKSVLSQPIPEPIKGGHVNFEGYWVQKGPFPCHIDEKYLLTPSVRKNLCDIARCVSLSNYPVLIQGETSVGKTSLVTYLAQAAGHRCFRINNHQHTDLQEYVGTYCADPVTGSLVFREGVLVEAMRQGHWIILDELNLAPSEVLEALNRVLDDNRELFITETQVTVKAHPSFRLFATQNPPGIYGGRKVLSKAFRNRFVEMHFDEIPPAELENILQHRCSMPLSYCKKLVAVMSDLQIRRRGSATFAGKLGFITLRDLFRWGERYRLAQSSDPGRYYDWDQHIADEGYLVLAGRVRKAEECEIIRSVLEKRIKRKVNADNLFTLKSDTSVVTKHILESIVAPPLPPEFEHIVWTYNLRKTAVLVGKAIEYSEPLLLVGETGCGKTTICQLIALIRRQKLHSVNCHQHSESSDFLGGLRPVRDQAEQKGKLFEWVDGPLIRAMKEGMMFLADEISLADDSVLERLNSLLEPERKLMVSEKGNGEEIDIIAEMSFRFIGTMNPGGDFGKKELSPALRNRLTEIWCEGPTKDEDLITIVEHNVKQGLSLGDHIDGTSGVGKSLVDFLNWFKSTEIGKKVSVSVRDVLTWVRFINLVATPRNVNGSIDVTTAYIHGAHLTLLDGIGTAATSLENVEILRTFRNSCVDFLLKQIESHCSEENSSLRYHPTAESLQVVSTPEKFGVHPFYVDKVSGTDIADVDFTFEAPTTCLNTLRLLRSLQIPSRAILLEGSPGVGKTSIVAALAKATGHQVTRINLSEQTDVSDLFGADLPVEGAPGGTFAWRDGPFLKALKKGHWILLDELNLASQSVVEGLNSVLDHRGEIFVPELGRTFRIKPNSTRLFACQNPQKQGCARKGLPRSFLNRFTQVFVEPLSKEDLLVIVKGSHPTLDSDLAEKMIQLTYELNGKAKTENWAGGPWEWNLRDLSFWIKSFDALDGRQIPGAFVKTIYADRLRRSSERQSVLDTYSSIFGPDYPLARTISPVIVSSKDVLLGEVNLKRGTGSCGKESVVDSKNSQLVLRYQIPTLKSLALCIRMGWLAILVGDSYCGKSSVVKTLAQLVGKKVYSIPVSSAMDTTELLGGFEQTDFGRHLDSLHQKVESMAIKFARLNALKKDFAEAGRILQQIRRSSNCTNGDSSGRHTLGQAVVSIKRKIDHLFRVVDDFLENCSVVCREDTDRLDGVKKELIDLNDCVDKQGALAGGNFEWVDSILVKCLQEGNWLVVDNVNLCSGAVLDRLNGLLEPDGVLVLGERGVGPDSEEVVIRPHEDFRIIFTMDPARGNISRAMRNRGVEIFMEPLPIGVKRPSVELDFTNFSCELDVISLLYNMGYRNSLEAMALLHIHSKLLEHCSGYEMPSIRHFLEAAFLSLENCKGGESFESAVRSAFTEIYINSKPIGVEQRLKLTSALSDLLTKLDWSSSENFSFMGCFGDCVMLRSAELDESSALECVRTQGALLYGIIRIFSTLSTNLSMYTFQDFESLSNTGEAAECGLLASVPYLVIGFYSFASRQDVELRHSWLARLVESLGESSTVQQICKRILETSCLIKETLQNHLPPSGLPWDYRQLSSVSSCGDSLQNKIYALICYRIVLESKREETSRVERQVDWKSLTILQYSKAVKQGLISDLPTNLSIVCEMSTLFCILETIIVGALTSDRTSLTTEKCWKWLLCVAWKIRLMNSSKRRLFSTSGQVSHGSLPAINAESMSNVIQHYKWFRTRTLPMLIDITSGDVDLENKMSSLMTLIRTIDLSVNLGKIHLVPLCRRIVDAADPPPPMRTVEQCDLAKRIHRFENNMEVWRPDTLNFETFVRHCHFLASDSGQDCRLQMIAGIEAIYRENNLDDCLSNTKNLDSLTADLSNPSDKISSVIKLWPFFDLIAFRLNAAVRSGISSFGSAEDNVAAQTCLNSLIDSFVDVSKSTGCVRPVLVGITKTSSDEGSRTSQMDVLTQLFSQLYSDPIVRSPVLFLEWDHNRSAQELEESFKDKQIELCPQDPALALYLSCFINNLKQSSTSSFALKSHSTTISAVKQLKTLLWRNLPALSSKKFKLSHNEDLFLKNSYHTFKTILNKNLSVEGDQDSFGSACQALADLSFDSGRPKGHNQLVSPVVETLKSLDESMAALTGRAQDSPEWWIQLGKCWALLGYAQSWFATNLDLIDPVNKEAMKRQYRLQELEEFKILLYAQELTRAMVGAGGSWPFKDECTKKINELKEILKEKEGIAVRPYPSSYNKILEELNNIMNSLLAHNKFQEIISHLSASKFDADWTTRTRNEVSSWLMSIRSIHRRLESQFYPSYPDIVTPALLAFSQVIWGVQTAVQNIDRFLAINKSRGSPSVHDILSCMSSVNDLHSSVKLVDICQTARIHSLLSKASKSSSTSPMDDGVRLLKILMRTVLTLRDTFVDDASLHEPVLRVLEQITCTWEKLQEESKIKKAQEESIYINKLTPIQIEEDQLKREMSQLFPVSRDRDFSDLEAPETLEEAGREFAEEPQQKESEKLADDIKYIEDICDIHRDIVRTSVRTPWLVIGKDVSDSSMNRKLLDDRMHIFWTLISGPGLKTTDDRLTLEAITALLVSLSQTASASSTADVLTNGSPSENFVDFYRDPNIEEAQQCVALLNIIQTRVAELLGEWPDHPTLKLINEIIARVLGFPITCPLARFLTGLELLLTRLHEWEENAHAGVSLAPHAASLTNQIISWRRLELSAWKGALITKKNTVAVNARKWWFHLYSLTVAFLRESSDLAVSSELLTKALQQFMEGSNLGEYSARLQLLFTFHCHCLLKNDVDDGEESDYNRRQELLVRIYWNLHQYYKQFEQHVSNKIIELGAPIEKKLKEFVKIARWNDINYWAVKASVEKTHRTVHKHIKEYERMLSEPAAIAMTKFNPSYSRIKLTAANFSIYLTQFKPLFSYVDDESSEDSSYHLHRLESLLRKCRRNCKQIILDCSYPKLLDTLDVHLQEWKEIGELINQSEIDPNTPEEKKTATAKVLLQRKRRAVAELFRTFAQLGLSYRSGLLMYEQSNSAFALLPPLDVKTGLSQIAGRSCDSELVTMWTGIEELFHCSVARFAQLKKNLEHSHKDLGPVTVERIKGYTAHLMQMNREIKESLSRNTQDLYTVRCLLHQISRVPDEGFRPMNSDAFHSNQKSLLDCLDEVKYSLNQFAAVLEAFPEKPSQSRDLESVPRIHPASNRPMVDAFKYDDQWQNTFSQITKTLRTAAKLKIEIEKFGRHRIFSKNACPDMTEVVDVLVDAEHADKLDECQRMLSSLVKELLEIIDRFGAEIDGEFSTNPLTICLEKLASRISSVDTQLLSTLPSGAHEETFAHEFTASLNQLVHDCLITVQNVYKNHVNNTMEKSKDDEHNGTEEEEKFVLEDDHVKEKISERLSADIDNFKIKNVCLQLKQLLFKLSRSGNSADIDQCARIARNAYPIFDQLVHLYQFFLTQKTSSLKVLSQTNALLLGIFTDFAKNGYNIPQDLQDEGEEGEGEGAKGGMGLGEGEGEKDVSEQIESLDQLEDAKRPEEYQKPEEHKDCQEEEKGIEMEEDFAGELQDMEKKGDDENDDENKEEDGEEPDKEMGDTEKGAETLDKEVWGSDSEEEEEDKDMETEEGNKGSEETQEELGAKNDDDPAGDDDRPDDKKRREQNKPEINEMEEPEVDDDQVDPYHGNHPPSPEVDPLEIPDDLDMDGDEGDDGDDKDGDDEENPFDIDKMKENAKPEEDPEDEEEKSPEDVEDKQQDGDNNDVGEDFDKPDVIEDENKDQNGETEEDDQEKDDGQGEGEKLEEPPQEESDETAETMDKPSEAVAEASEENKLKKDQVTSVKDSTDANKNERKEENRQDQGTEEDDGGAGAAERDQADRGGKRGRAGRDQHSSADKEREDHKRHRPGDSNIERSLGEAKEPVKKKLRTIDSSGEKDEGQEENENDDMAVENDDEADLYQHIKQAKEKSSDTQVVDAATKEQAEKQQPVINKEDEEGKELEKDDTIDQMDEDEISPDPDVAKLKPERSEGPKNKKDQPSGKREGDVMEEAGIEMEVEGEMVATSSVARGPESTYHTQMNQLTSDYDEYELLSEKDIFRLRQELQDQLASWSQPPEVDEARTAWERLCTVTSGLSRDLCEHLRLVLEPTTASGLKGDFRTGRRINMRKVIPYIASQFRKDKIWLRRSKPSKREYQIVMAIDDSSSMADNQSKELAFESLALVSRALNLLEAGDLAVLSFGESVKVLHELGQPFSDASGARLFQQLTFDQKRTKVGALVDFTTALLSSCAKKTDADVAQLLVILSDGRGVMSEGEASVLSAVRSAKHQRIFIIFVIIENPNSKDSILDIRQPCFRDGKLLGISSYMDNFPFPFYLILRDISNLPSVMSDAIRQWFELVTSSK</sequence>
<accession>A0ABN7BAT8</accession>
<organism evidence="12 13">
    <name type="scientific">Nesidiocoris tenuis</name>
    <dbReference type="NCBI Taxonomy" id="355587"/>
    <lineage>
        <taxon>Eukaryota</taxon>
        <taxon>Metazoa</taxon>
        <taxon>Ecdysozoa</taxon>
        <taxon>Arthropoda</taxon>
        <taxon>Hexapoda</taxon>
        <taxon>Insecta</taxon>
        <taxon>Pterygota</taxon>
        <taxon>Neoptera</taxon>
        <taxon>Paraneoptera</taxon>
        <taxon>Hemiptera</taxon>
        <taxon>Heteroptera</taxon>
        <taxon>Panheteroptera</taxon>
        <taxon>Cimicomorpha</taxon>
        <taxon>Miridae</taxon>
        <taxon>Dicyphina</taxon>
        <taxon>Nesidiocoris</taxon>
    </lineage>
</organism>
<evidence type="ECO:0000256" key="10">
    <source>
        <dbReference type="SAM" id="MobiDB-lite"/>
    </source>
</evidence>
<dbReference type="Pfam" id="PF17865">
    <property type="entry name" value="AAA_lid_5"/>
    <property type="match status" value="1"/>
</dbReference>
<evidence type="ECO:0000313" key="13">
    <source>
        <dbReference type="Proteomes" id="UP001307889"/>
    </source>
</evidence>
<dbReference type="Gene3D" id="3.40.50.300">
    <property type="entry name" value="P-loop containing nucleotide triphosphate hydrolases"/>
    <property type="match status" value="6"/>
</dbReference>
<dbReference type="CDD" id="cd01460">
    <property type="entry name" value="vWA_midasin"/>
    <property type="match status" value="1"/>
</dbReference>
<keyword evidence="8 9" id="KW-0539">Nucleus</keyword>
<feature type="compositionally biased region" description="Acidic residues" evidence="10">
    <location>
        <begin position="4752"/>
        <end position="4762"/>
    </location>
</feature>
<feature type="compositionally biased region" description="Basic and acidic residues" evidence="10">
    <location>
        <begin position="4740"/>
        <end position="4751"/>
    </location>
</feature>
<evidence type="ECO:0000256" key="7">
    <source>
        <dbReference type="ARBA" id="ARBA00023186"/>
    </source>
</evidence>
<evidence type="ECO:0000256" key="3">
    <source>
        <dbReference type="ARBA" id="ARBA00007188"/>
    </source>
</evidence>
<feature type="compositionally biased region" description="Basic and acidic residues" evidence="10">
    <location>
        <begin position="4576"/>
        <end position="4616"/>
    </location>
</feature>
<dbReference type="CDD" id="cd00009">
    <property type="entry name" value="AAA"/>
    <property type="match status" value="2"/>
</dbReference>
<dbReference type="Gene3D" id="3.40.50.410">
    <property type="entry name" value="von Willebrand factor, type A domain"/>
    <property type="match status" value="1"/>
</dbReference>
<evidence type="ECO:0000256" key="5">
    <source>
        <dbReference type="ARBA" id="ARBA00022741"/>
    </source>
</evidence>
<evidence type="ECO:0000313" key="12">
    <source>
        <dbReference type="EMBL" id="BET00740.1"/>
    </source>
</evidence>
<comment type="subcellular location">
    <subcellularLocation>
        <location evidence="1">Nucleus</location>
        <location evidence="1">Nucleolus</location>
    </subcellularLocation>
    <subcellularLocation>
        <location evidence="2">Nucleus</location>
        <location evidence="2">Nucleoplasm</location>
    </subcellularLocation>
</comment>
<proteinExistence type="inferred from homology"/>
<dbReference type="InterPro" id="IPR036465">
    <property type="entry name" value="vWFA_dom_sf"/>
</dbReference>
<dbReference type="PIRSF" id="PIRSF010340">
    <property type="entry name" value="Midasin"/>
    <property type="match status" value="1"/>
</dbReference>
<evidence type="ECO:0000256" key="6">
    <source>
        <dbReference type="ARBA" id="ARBA00022840"/>
    </source>
</evidence>
<feature type="compositionally biased region" description="Acidic residues" evidence="10">
    <location>
        <begin position="4562"/>
        <end position="4575"/>
    </location>
</feature>
<dbReference type="PANTHER" id="PTHR48103:SF2">
    <property type="entry name" value="MIDASIN"/>
    <property type="match status" value="1"/>
</dbReference>
<keyword evidence="7 9" id="KW-0143">Chaperone</keyword>
<evidence type="ECO:0000256" key="1">
    <source>
        <dbReference type="ARBA" id="ARBA00004604"/>
    </source>
</evidence>
<comment type="function">
    <text evidence="9">Nuclear chaperone required for maturation and nuclear export of pre-60S ribosome subunits.</text>
</comment>
<evidence type="ECO:0000256" key="2">
    <source>
        <dbReference type="ARBA" id="ARBA00004642"/>
    </source>
</evidence>
<feature type="compositionally biased region" description="Acidic residues" evidence="10">
    <location>
        <begin position="4721"/>
        <end position="4739"/>
    </location>
</feature>
<protein>
    <recommendedName>
        <fullName evidence="4 9">Midasin</fullName>
    </recommendedName>
</protein>
<dbReference type="InterPro" id="IPR012099">
    <property type="entry name" value="Midasin"/>
</dbReference>
<dbReference type="InterPro" id="IPR002035">
    <property type="entry name" value="VWF_A"/>
</dbReference>
<dbReference type="SUPFAM" id="SSF53300">
    <property type="entry name" value="vWA-like"/>
    <property type="match status" value="1"/>
</dbReference>
<feature type="compositionally biased region" description="Basic and acidic residues" evidence="10">
    <location>
        <begin position="4819"/>
        <end position="4870"/>
    </location>
</feature>
<evidence type="ECO:0000259" key="11">
    <source>
        <dbReference type="PROSITE" id="PS50234"/>
    </source>
</evidence>